<comment type="caution">
    <text evidence="2">The sequence shown here is derived from an EMBL/GenBank/DDBJ whole genome shotgun (WGS) entry which is preliminary data.</text>
</comment>
<dbReference type="InterPro" id="IPR010870">
    <property type="entry name" value="Porin_O/P"/>
</dbReference>
<dbReference type="Pfam" id="PF07396">
    <property type="entry name" value="Porin_O_P"/>
    <property type="match status" value="1"/>
</dbReference>
<name>A0A9D2KUE6_9BACE</name>
<gene>
    <name evidence="2" type="ORF">H9950_08005</name>
</gene>
<evidence type="ECO:0000256" key="1">
    <source>
        <dbReference type="SAM" id="SignalP"/>
    </source>
</evidence>
<dbReference type="Gene3D" id="2.40.160.10">
    <property type="entry name" value="Porin"/>
    <property type="match status" value="1"/>
</dbReference>
<feature type="signal peptide" evidence="1">
    <location>
        <begin position="1"/>
        <end position="20"/>
    </location>
</feature>
<dbReference type="EMBL" id="DWZI01000041">
    <property type="protein sequence ID" value="HJA86116.1"/>
    <property type="molecule type" value="Genomic_DNA"/>
</dbReference>
<reference evidence="2" key="2">
    <citation type="submission" date="2021-04" db="EMBL/GenBank/DDBJ databases">
        <authorList>
            <person name="Gilroy R."/>
        </authorList>
    </citation>
    <scope>NUCLEOTIDE SEQUENCE</scope>
    <source>
        <strain evidence="2">ChiHjej12B11-9795</strain>
    </source>
</reference>
<evidence type="ECO:0000313" key="2">
    <source>
        <dbReference type="EMBL" id="HJA86116.1"/>
    </source>
</evidence>
<dbReference type="InterPro" id="IPR023614">
    <property type="entry name" value="Porin_dom_sf"/>
</dbReference>
<reference evidence="2" key="1">
    <citation type="journal article" date="2021" name="PeerJ">
        <title>Extensive microbial diversity within the chicken gut microbiome revealed by metagenomics and culture.</title>
        <authorList>
            <person name="Gilroy R."/>
            <person name="Ravi A."/>
            <person name="Getino M."/>
            <person name="Pursley I."/>
            <person name="Horton D.L."/>
            <person name="Alikhan N.F."/>
            <person name="Baker D."/>
            <person name="Gharbi K."/>
            <person name="Hall N."/>
            <person name="Watson M."/>
            <person name="Adriaenssens E.M."/>
            <person name="Foster-Nyarko E."/>
            <person name="Jarju S."/>
            <person name="Secka A."/>
            <person name="Antonio M."/>
            <person name="Oren A."/>
            <person name="Chaudhuri R.R."/>
            <person name="La Ragione R."/>
            <person name="Hildebrand F."/>
            <person name="Pallen M.J."/>
        </authorList>
    </citation>
    <scope>NUCLEOTIDE SEQUENCE</scope>
    <source>
        <strain evidence="2">ChiHjej12B11-9795</strain>
    </source>
</reference>
<organism evidence="2 3">
    <name type="scientific">Candidatus Bacteroides avicola</name>
    <dbReference type="NCBI Taxonomy" id="2838468"/>
    <lineage>
        <taxon>Bacteria</taxon>
        <taxon>Pseudomonadati</taxon>
        <taxon>Bacteroidota</taxon>
        <taxon>Bacteroidia</taxon>
        <taxon>Bacteroidales</taxon>
        <taxon>Bacteroidaceae</taxon>
        <taxon>Bacteroides</taxon>
    </lineage>
</organism>
<feature type="chain" id="PRO_5039154852" evidence="1">
    <location>
        <begin position="21"/>
        <end position="347"/>
    </location>
</feature>
<sequence>MKKILISLLLLLAVTSWGSAQETDKKESNLNKVVNTLKERLTIEGYTQLAYSYDDSGDAKANTFEIKRAILMVRGKVTDRWTAYFMYNFANTGKILEAYTEYNFLPELTVRLGQFKTMFTFENPMSPCNVELINIYSQATNYLVGYDSSDPLYGSNAGRDLGLMIYGDLFGNLFNYKLAVMNGQGINKKDGNNQKDIVGSLIANPTRWLSVGGTFVKGKGNAVATSAVNPNIAVGENYTRNRWSAGAMLKFKPIDIRTEFLHGKDGKVRSNGYYLTLSAHILPRIDFIASYDYFNRNTKMDLQNTNYVAGLQWWFYPKCRLQLQYTRRDPKHGEGSNLLQTQVQVRF</sequence>
<protein>
    <submittedName>
        <fullName evidence="2">OprO/OprP family phosphate-selective porin</fullName>
    </submittedName>
</protein>
<dbReference type="AlphaFoldDB" id="A0A9D2KUE6"/>
<accession>A0A9D2KUE6</accession>
<evidence type="ECO:0000313" key="3">
    <source>
        <dbReference type="Proteomes" id="UP000823862"/>
    </source>
</evidence>
<proteinExistence type="predicted"/>
<dbReference type="Proteomes" id="UP000823862">
    <property type="component" value="Unassembled WGS sequence"/>
</dbReference>
<dbReference type="SUPFAM" id="SSF56935">
    <property type="entry name" value="Porins"/>
    <property type="match status" value="1"/>
</dbReference>
<keyword evidence="1" id="KW-0732">Signal</keyword>